<dbReference type="PROSITE" id="PS50893">
    <property type="entry name" value="ABC_TRANSPORTER_2"/>
    <property type="match status" value="1"/>
</dbReference>
<dbReference type="InterPro" id="IPR003593">
    <property type="entry name" value="AAA+_ATPase"/>
</dbReference>
<dbReference type="CDD" id="cd03214">
    <property type="entry name" value="ABC_Iron-Siderophores_B12_Hemin"/>
    <property type="match status" value="1"/>
</dbReference>
<dbReference type="OrthoDB" id="5296765at2"/>
<evidence type="ECO:0000313" key="11">
    <source>
        <dbReference type="EMBL" id="SDQ96841.1"/>
    </source>
</evidence>
<evidence type="ECO:0000256" key="2">
    <source>
        <dbReference type="ARBA" id="ARBA00022448"/>
    </source>
</evidence>
<evidence type="ECO:0000256" key="4">
    <source>
        <dbReference type="ARBA" id="ARBA00022496"/>
    </source>
</evidence>
<gene>
    <name evidence="11" type="ORF">SAMN04489742_3295</name>
</gene>
<dbReference type="InterPro" id="IPR017871">
    <property type="entry name" value="ABC_transporter-like_CS"/>
</dbReference>
<dbReference type="InterPro" id="IPR027417">
    <property type="entry name" value="P-loop_NTPase"/>
</dbReference>
<keyword evidence="3" id="KW-1003">Cell membrane</keyword>
<keyword evidence="12" id="KW-1185">Reference proteome</keyword>
<protein>
    <submittedName>
        <fullName evidence="11">Iron complex transport system ATP-binding protein</fullName>
    </submittedName>
</protein>
<dbReference type="EMBL" id="FNKH01000002">
    <property type="protein sequence ID" value="SDQ96841.1"/>
    <property type="molecule type" value="Genomic_DNA"/>
</dbReference>
<dbReference type="FunFam" id="3.40.50.300:FF:000134">
    <property type="entry name" value="Iron-enterobactin ABC transporter ATP-binding protein"/>
    <property type="match status" value="1"/>
</dbReference>
<keyword evidence="4" id="KW-0410">Iron transport</keyword>
<keyword evidence="8" id="KW-0406">Ion transport</keyword>
<keyword evidence="7" id="KW-0408">Iron</keyword>
<evidence type="ECO:0000259" key="10">
    <source>
        <dbReference type="PROSITE" id="PS50893"/>
    </source>
</evidence>
<dbReference type="GO" id="GO:0005524">
    <property type="term" value="F:ATP binding"/>
    <property type="evidence" value="ECO:0007669"/>
    <property type="project" value="UniProtKB-KW"/>
</dbReference>
<keyword evidence="6 11" id="KW-0067">ATP-binding</keyword>
<keyword evidence="9" id="KW-0472">Membrane</keyword>
<dbReference type="Proteomes" id="UP000181917">
    <property type="component" value="Unassembled WGS sequence"/>
</dbReference>
<evidence type="ECO:0000256" key="7">
    <source>
        <dbReference type="ARBA" id="ARBA00023004"/>
    </source>
</evidence>
<dbReference type="SMART" id="SM00382">
    <property type="entry name" value="AAA"/>
    <property type="match status" value="1"/>
</dbReference>
<dbReference type="GO" id="GO:0016887">
    <property type="term" value="F:ATP hydrolysis activity"/>
    <property type="evidence" value="ECO:0007669"/>
    <property type="project" value="InterPro"/>
</dbReference>
<comment type="subcellular location">
    <subcellularLocation>
        <location evidence="1">Cell membrane</location>
        <topology evidence="1">Peripheral membrane protein</topology>
    </subcellularLocation>
</comment>
<evidence type="ECO:0000256" key="3">
    <source>
        <dbReference type="ARBA" id="ARBA00022475"/>
    </source>
</evidence>
<dbReference type="InterPro" id="IPR051535">
    <property type="entry name" value="Siderophore_ABC-ATPase"/>
</dbReference>
<evidence type="ECO:0000256" key="6">
    <source>
        <dbReference type="ARBA" id="ARBA00022840"/>
    </source>
</evidence>
<keyword evidence="5" id="KW-0547">Nucleotide-binding</keyword>
<keyword evidence="2" id="KW-0813">Transport</keyword>
<dbReference type="Gene3D" id="3.40.50.300">
    <property type="entry name" value="P-loop containing nucleotide triphosphate hydrolases"/>
    <property type="match status" value="1"/>
</dbReference>
<evidence type="ECO:0000256" key="1">
    <source>
        <dbReference type="ARBA" id="ARBA00004202"/>
    </source>
</evidence>
<reference evidence="11 12" key="1">
    <citation type="submission" date="2016-10" db="EMBL/GenBank/DDBJ databases">
        <authorList>
            <person name="de Groot N.N."/>
        </authorList>
    </citation>
    <scope>NUCLEOTIDE SEQUENCE [LARGE SCALE GENOMIC DNA]</scope>
    <source>
        <strain evidence="11 12">DSM 20117</strain>
    </source>
</reference>
<dbReference type="InterPro" id="IPR003439">
    <property type="entry name" value="ABC_transporter-like_ATP-bd"/>
</dbReference>
<sequence>MIHVSGVSKRYGAQTVVDDVSCYIKDGGITSIIGPNGAGKSTLLSMMSRLLDMDAGSVTIDGLDVSDTPGRELARKMAILRQDNQLTVRLTVRDLVGFGRFPHHGGRPRIEDKAYIDQALEYLDLAALADKFVDELSGGQRQRAFIAMVLAQDTDYLLLDEPLNNLDMKHAVEMMRLLRRLTDELGKTVVLVIHDINFASCYSDNIVAMRDGRLVHQGAPAQIMQPEVLRDVYEIDIRIEEIEGNRIGVYFS</sequence>
<organism evidence="11 12">
    <name type="scientific">Crystallibacter crystallopoietes</name>
    <dbReference type="NCBI Taxonomy" id="37928"/>
    <lineage>
        <taxon>Bacteria</taxon>
        <taxon>Bacillati</taxon>
        <taxon>Actinomycetota</taxon>
        <taxon>Actinomycetes</taxon>
        <taxon>Micrococcales</taxon>
        <taxon>Micrococcaceae</taxon>
        <taxon>Crystallibacter</taxon>
    </lineage>
</organism>
<dbReference type="PANTHER" id="PTHR42771">
    <property type="entry name" value="IRON(3+)-HYDROXAMATE IMPORT ATP-BINDING PROTEIN FHUC"/>
    <property type="match status" value="1"/>
</dbReference>
<evidence type="ECO:0000256" key="5">
    <source>
        <dbReference type="ARBA" id="ARBA00022741"/>
    </source>
</evidence>
<dbReference type="PANTHER" id="PTHR42771:SF3">
    <property type="entry name" value="PETROBACTIN IMPORT ATP-BINDING PROTEIN YCLP"/>
    <property type="match status" value="1"/>
</dbReference>
<dbReference type="RefSeq" id="WP_074701389.1">
    <property type="nucleotide sequence ID" value="NZ_CP018863.1"/>
</dbReference>
<dbReference type="AlphaFoldDB" id="A0A1H1F7D2"/>
<dbReference type="STRING" id="37928.SAMN04489742_3295"/>
<dbReference type="PROSITE" id="PS00211">
    <property type="entry name" value="ABC_TRANSPORTER_1"/>
    <property type="match status" value="1"/>
</dbReference>
<evidence type="ECO:0000256" key="8">
    <source>
        <dbReference type="ARBA" id="ARBA00023065"/>
    </source>
</evidence>
<feature type="domain" description="ABC transporter" evidence="10">
    <location>
        <begin position="2"/>
        <end position="236"/>
    </location>
</feature>
<accession>A0A1H1F7D2</accession>
<evidence type="ECO:0000256" key="9">
    <source>
        <dbReference type="ARBA" id="ARBA00023136"/>
    </source>
</evidence>
<dbReference type="GO" id="GO:0006826">
    <property type="term" value="P:iron ion transport"/>
    <property type="evidence" value="ECO:0007669"/>
    <property type="project" value="UniProtKB-KW"/>
</dbReference>
<name>A0A1H1F7D2_9MICC</name>
<dbReference type="KEGG" id="acry:AC20117_01015"/>
<dbReference type="Pfam" id="PF00005">
    <property type="entry name" value="ABC_tran"/>
    <property type="match status" value="1"/>
</dbReference>
<dbReference type="GO" id="GO:0005886">
    <property type="term" value="C:plasma membrane"/>
    <property type="evidence" value="ECO:0007669"/>
    <property type="project" value="UniProtKB-SubCell"/>
</dbReference>
<proteinExistence type="predicted"/>
<dbReference type="SUPFAM" id="SSF52540">
    <property type="entry name" value="P-loop containing nucleoside triphosphate hydrolases"/>
    <property type="match status" value="1"/>
</dbReference>
<evidence type="ECO:0000313" key="12">
    <source>
        <dbReference type="Proteomes" id="UP000181917"/>
    </source>
</evidence>